<dbReference type="GO" id="GO:0008113">
    <property type="term" value="F:peptide-methionine (S)-S-oxide reductase activity"/>
    <property type="evidence" value="ECO:0007669"/>
    <property type="project" value="UniProtKB-EC"/>
</dbReference>
<proteinExistence type="inferred from homology"/>
<dbReference type="Pfam" id="PF01625">
    <property type="entry name" value="PMSR"/>
    <property type="match status" value="1"/>
</dbReference>
<protein>
    <recommendedName>
        <fullName evidence="2">peptide-methionine (S)-S-oxide reductase</fullName>
        <ecNumber evidence="2">1.8.4.11</ecNumber>
    </recommendedName>
    <alternativeName>
        <fullName evidence="5">Peptide-methionine (S)-S-oxide reductase</fullName>
    </alternativeName>
    <alternativeName>
        <fullName evidence="4">Protein-methionine-S-oxide reductase</fullName>
    </alternativeName>
</protein>
<dbReference type="GO" id="GO:0034599">
    <property type="term" value="P:cellular response to oxidative stress"/>
    <property type="evidence" value="ECO:0007669"/>
    <property type="project" value="TreeGrafter"/>
</dbReference>
<evidence type="ECO:0000256" key="1">
    <source>
        <dbReference type="ARBA" id="ARBA00005591"/>
    </source>
</evidence>
<dbReference type="AlphaFoldDB" id="A0A3S7RNE5"/>
<dbReference type="HAMAP" id="MF_01401">
    <property type="entry name" value="MsrA"/>
    <property type="match status" value="1"/>
</dbReference>
<dbReference type="InterPro" id="IPR050162">
    <property type="entry name" value="MsrA_MetSO_reductase"/>
</dbReference>
<dbReference type="EMBL" id="MG708250">
    <property type="protein sequence ID" value="AXQ17134.1"/>
    <property type="molecule type" value="Genomic_DNA"/>
</dbReference>
<dbReference type="EC" id="1.8.4.11" evidence="2"/>
<dbReference type="PANTHER" id="PTHR42799">
    <property type="entry name" value="MITOCHONDRIAL PEPTIDE METHIONINE SULFOXIDE REDUCTASE"/>
    <property type="match status" value="1"/>
</dbReference>
<dbReference type="InterPro" id="IPR036509">
    <property type="entry name" value="Met_Sox_Rdtase_MsrA_sf"/>
</dbReference>
<dbReference type="SUPFAM" id="SSF55068">
    <property type="entry name" value="Peptide methionine sulfoxide reductase"/>
    <property type="match status" value="1"/>
</dbReference>
<dbReference type="InterPro" id="IPR002569">
    <property type="entry name" value="Met_Sox_Rdtase_MsrA_dom"/>
</dbReference>
<comment type="catalytic activity">
    <reaction evidence="7">
        <text>[thioredoxin]-disulfide + L-methionine + H2O = L-methionine (S)-S-oxide + [thioredoxin]-dithiol</text>
        <dbReference type="Rhea" id="RHEA:19993"/>
        <dbReference type="Rhea" id="RHEA-COMP:10698"/>
        <dbReference type="Rhea" id="RHEA-COMP:10700"/>
        <dbReference type="ChEBI" id="CHEBI:15377"/>
        <dbReference type="ChEBI" id="CHEBI:29950"/>
        <dbReference type="ChEBI" id="CHEBI:50058"/>
        <dbReference type="ChEBI" id="CHEBI:57844"/>
        <dbReference type="ChEBI" id="CHEBI:58772"/>
        <dbReference type="EC" id="1.8.4.11"/>
    </reaction>
</comment>
<dbReference type="GO" id="GO:0005737">
    <property type="term" value="C:cytoplasm"/>
    <property type="evidence" value="ECO:0007669"/>
    <property type="project" value="TreeGrafter"/>
</dbReference>
<feature type="chain" id="PRO_5033400215" description="peptide-methionine (S)-S-oxide reductase" evidence="8">
    <location>
        <begin position="17"/>
        <end position="171"/>
    </location>
</feature>
<dbReference type="NCBIfam" id="TIGR00401">
    <property type="entry name" value="msrA"/>
    <property type="match status" value="1"/>
</dbReference>
<name>A0A3S7RNE5_GIAMU</name>
<feature type="signal peptide" evidence="8">
    <location>
        <begin position="1"/>
        <end position="16"/>
    </location>
</feature>
<evidence type="ECO:0000256" key="5">
    <source>
        <dbReference type="ARBA" id="ARBA00030643"/>
    </source>
</evidence>
<dbReference type="Proteomes" id="UP000315496">
    <property type="component" value="Chromosome 3"/>
</dbReference>
<comment type="similarity">
    <text evidence="1">Belongs to the MsrA Met sulfoxide reductase family.</text>
</comment>
<dbReference type="PANTHER" id="PTHR42799:SF2">
    <property type="entry name" value="MITOCHONDRIAL PEPTIDE METHIONINE SULFOXIDE REDUCTASE"/>
    <property type="match status" value="1"/>
</dbReference>
<evidence type="ECO:0000256" key="7">
    <source>
        <dbReference type="ARBA" id="ARBA00048782"/>
    </source>
</evidence>
<evidence type="ECO:0000256" key="2">
    <source>
        <dbReference type="ARBA" id="ARBA00012502"/>
    </source>
</evidence>
<keyword evidence="3" id="KW-0560">Oxidoreductase</keyword>
<dbReference type="EMBL" id="VDLU01000003">
    <property type="protein sequence ID" value="TNJ27734.1"/>
    <property type="molecule type" value="Genomic_DNA"/>
</dbReference>
<feature type="domain" description="Peptide methionine sulphoxide reductase MsrA" evidence="9">
    <location>
        <begin position="4"/>
        <end position="155"/>
    </location>
</feature>
<evidence type="ECO:0000256" key="3">
    <source>
        <dbReference type="ARBA" id="ARBA00023002"/>
    </source>
</evidence>
<keyword evidence="12" id="KW-1185">Reference proteome</keyword>
<dbReference type="VEuPathDB" id="GiardiaDB:GMRT_14924"/>
<evidence type="ECO:0000313" key="10">
    <source>
        <dbReference type="EMBL" id="AXQ17134.1"/>
    </source>
</evidence>
<gene>
    <name evidence="10" type="ORF">GM_14924</name>
    <name evidence="11" type="ORF">GMRT_14924</name>
</gene>
<evidence type="ECO:0000256" key="4">
    <source>
        <dbReference type="ARBA" id="ARBA00030273"/>
    </source>
</evidence>
<evidence type="ECO:0000256" key="6">
    <source>
        <dbReference type="ARBA" id="ARBA00047806"/>
    </source>
</evidence>
<reference evidence="11 12" key="2">
    <citation type="submission" date="2019-05" db="EMBL/GenBank/DDBJ databases">
        <title>The compact genome of Giardia muris reveals important steps in the evolution of intestinal protozoan parasites.</title>
        <authorList>
            <person name="Xu F."/>
            <person name="Jimenez-Gonzalez A."/>
            <person name="Einarsson E."/>
            <person name="Astvaldsson A."/>
            <person name="Peirasmaki D."/>
            <person name="Eckmann L."/>
            <person name="Andersson J.O."/>
            <person name="Svard S.G."/>
            <person name="Jerlstrom-Hultqvist J."/>
        </authorList>
    </citation>
    <scope>NUCLEOTIDE SEQUENCE [LARGE SCALE GENOMIC DNA]</scope>
    <source>
        <strain evidence="11 12">Roberts-Thomson</strain>
    </source>
</reference>
<dbReference type="OrthoDB" id="77405at2759"/>
<reference evidence="10" key="1">
    <citation type="submission" date="2017-12" db="EMBL/GenBank/DDBJ databases">
        <title>Evolution of oxygen defenses in diplomonads: an ancestral core extended with laterally acquired functions.</title>
        <authorList>
            <person name="Jimenez-Gonzalez A."/>
            <person name="Xu F."/>
            <person name="Andersson J.O."/>
        </authorList>
    </citation>
    <scope>NUCLEOTIDE SEQUENCE</scope>
</reference>
<evidence type="ECO:0000313" key="11">
    <source>
        <dbReference type="EMBL" id="TNJ27734.1"/>
    </source>
</evidence>
<keyword evidence="8" id="KW-0732">Signal</keyword>
<evidence type="ECO:0000259" key="9">
    <source>
        <dbReference type="Pfam" id="PF01625"/>
    </source>
</evidence>
<sequence length="171" mass="19260">MARIVFGGGCFWGVQAFFNSFRGILSTVVGYANADQPFESLSYQEVCTGTTGAVEVIDIRYDPSVITLLDLLDAFFGIIDPTTRNQQGHDVGLQYRTGIYYTDPHDLQTIIRKVGEVVERYPQGVATEVRPLVNFYPAEEYHQCYLDKNPEGYCHIDVSKAHQRFAHLLKG</sequence>
<evidence type="ECO:0000256" key="8">
    <source>
        <dbReference type="SAM" id="SignalP"/>
    </source>
</evidence>
<comment type="catalytic activity">
    <reaction evidence="6">
        <text>L-methionyl-[protein] + [thioredoxin]-disulfide + H2O = L-methionyl-(S)-S-oxide-[protein] + [thioredoxin]-dithiol</text>
        <dbReference type="Rhea" id="RHEA:14217"/>
        <dbReference type="Rhea" id="RHEA-COMP:10698"/>
        <dbReference type="Rhea" id="RHEA-COMP:10700"/>
        <dbReference type="Rhea" id="RHEA-COMP:12313"/>
        <dbReference type="Rhea" id="RHEA-COMP:12315"/>
        <dbReference type="ChEBI" id="CHEBI:15377"/>
        <dbReference type="ChEBI" id="CHEBI:16044"/>
        <dbReference type="ChEBI" id="CHEBI:29950"/>
        <dbReference type="ChEBI" id="CHEBI:44120"/>
        <dbReference type="ChEBI" id="CHEBI:50058"/>
        <dbReference type="EC" id="1.8.4.11"/>
    </reaction>
</comment>
<dbReference type="Gene3D" id="3.30.1060.10">
    <property type="entry name" value="Peptide methionine sulphoxide reductase MsrA"/>
    <property type="match status" value="1"/>
</dbReference>
<accession>A0A3S7RNE5</accession>
<evidence type="ECO:0000313" key="12">
    <source>
        <dbReference type="Proteomes" id="UP000315496"/>
    </source>
</evidence>
<organism evidence="10">
    <name type="scientific">Giardia muris</name>
    <dbReference type="NCBI Taxonomy" id="5742"/>
    <lineage>
        <taxon>Eukaryota</taxon>
        <taxon>Metamonada</taxon>
        <taxon>Diplomonadida</taxon>
        <taxon>Hexamitidae</taxon>
        <taxon>Giardiinae</taxon>
        <taxon>Giardia</taxon>
    </lineage>
</organism>